<dbReference type="GO" id="GO:0043022">
    <property type="term" value="F:ribosome binding"/>
    <property type="evidence" value="ECO:0007669"/>
    <property type="project" value="InterPro"/>
</dbReference>
<keyword evidence="2" id="KW-0812">Transmembrane</keyword>
<evidence type="ECO:0000256" key="4">
    <source>
        <dbReference type="ARBA" id="ARBA00022989"/>
    </source>
</evidence>
<keyword evidence="4" id="KW-1133">Transmembrane helix</keyword>
<dbReference type="EMBL" id="GDRN01078187">
    <property type="protein sequence ID" value="JAI62623.1"/>
    <property type="molecule type" value="Transcribed_RNA"/>
</dbReference>
<proteinExistence type="predicted"/>
<evidence type="ECO:0000259" key="9">
    <source>
        <dbReference type="PROSITE" id="PS51758"/>
    </source>
</evidence>
<evidence type="ECO:0000256" key="6">
    <source>
        <dbReference type="ARBA" id="ARBA00023136"/>
    </source>
</evidence>
<dbReference type="PANTHER" id="PTHR14009:SF13">
    <property type="entry name" value="LETM1 DOMAIN-CONTAINING PROTEIN 1"/>
    <property type="match status" value="1"/>
</dbReference>
<protein>
    <recommendedName>
        <fullName evidence="9">Letm1 RBD domain-containing protein</fullName>
    </recommendedName>
</protein>
<evidence type="ECO:0000256" key="3">
    <source>
        <dbReference type="ARBA" id="ARBA00022792"/>
    </source>
</evidence>
<evidence type="ECO:0000256" key="7">
    <source>
        <dbReference type="PROSITE-ProRule" id="PRU01094"/>
    </source>
</evidence>
<evidence type="ECO:0000256" key="5">
    <source>
        <dbReference type="ARBA" id="ARBA00023128"/>
    </source>
</evidence>
<feature type="domain" description="Letm1 RBD" evidence="9">
    <location>
        <begin position="357"/>
        <end position="531"/>
    </location>
</feature>
<feature type="region of interest" description="Disordered" evidence="8">
    <location>
        <begin position="141"/>
        <end position="196"/>
    </location>
</feature>
<dbReference type="InterPro" id="IPR044202">
    <property type="entry name" value="LETM1/MDM38-like"/>
</dbReference>
<evidence type="ECO:0000313" key="10">
    <source>
        <dbReference type="EMBL" id="JAI62623.1"/>
    </source>
</evidence>
<reference evidence="10" key="1">
    <citation type="submission" date="2015-09" db="EMBL/GenBank/DDBJ databases">
        <title>Scylla olivacea transcriptome.</title>
        <authorList>
            <person name="Ikhwanuddin M."/>
        </authorList>
    </citation>
    <scope>NUCLEOTIDE SEQUENCE</scope>
</reference>
<keyword evidence="3" id="KW-0999">Mitochondrion inner membrane</keyword>
<dbReference type="AlphaFoldDB" id="A0A0P4WMU8"/>
<dbReference type="Pfam" id="PF07766">
    <property type="entry name" value="LETM1_RBD"/>
    <property type="match status" value="1"/>
</dbReference>
<dbReference type="PANTHER" id="PTHR14009">
    <property type="entry name" value="LEUCINE ZIPPER-EF-HAND CONTAINING TRANSMEMBRANE PROTEIN"/>
    <property type="match status" value="1"/>
</dbReference>
<feature type="compositionally biased region" description="Basic and acidic residues" evidence="8">
    <location>
        <begin position="143"/>
        <end position="163"/>
    </location>
</feature>
<sequence>MSSPAWRCFLYVYRWPRRGCKSQQCLYYWSSLWPWGGYIGHSAPLQVCTIHTAITRANILGGTSVHGTVEKRTKRDVMLYIPQSFPVQHCVSHLSVWQRMTMKTHVPNLLLDRNECVMIGTPTFEPCIYYQNMRYLSGQAQKQVKETEDEKTGKTDEASKGDDSSTVITGNTITSTNKNDKSSTTEGQQASKGDGSNKVILDNVAKDISKNVNSTALGSEQLPSRVQRYFLWRYLWYLRKFHESLKNEMPDTFKMFHIFTAGLKEFMFDFKELIKILVYLSLPGSTLDSLSRRELEVYYRMPSDMVRVFPVLVLSSLPFGQNVAFPIGYWFPRHLLCYHFWDIKQRHEFAVMGLKQRLFNARPVFRCLQAAILTMDEEDQDKCRTVFHKLGSGVHPTVEEIIALIPLFQGKPFHIRQIRAIHVNALLRLYGRSVWLWRRQRLRDHARILHCMDAAISREGLDSLTLDNLRATLIFRGLNPTNMSTDAMLEYLQNWLKVSKEVDASCYSLLLHLPIFLAYNQPTNFALIYSK</sequence>
<name>A0A0P4WMU8_SCYOL</name>
<dbReference type="InterPro" id="IPR033122">
    <property type="entry name" value="LETM1-like_RBD"/>
</dbReference>
<keyword evidence="5 7" id="KW-0496">Mitochondrion</keyword>
<accession>A0A0P4WMU8</accession>
<evidence type="ECO:0000256" key="2">
    <source>
        <dbReference type="ARBA" id="ARBA00022692"/>
    </source>
</evidence>
<keyword evidence="6" id="KW-0472">Membrane</keyword>
<organism evidence="10">
    <name type="scientific">Scylla olivacea</name>
    <name type="common">Orange mud crab</name>
    <name type="synonym">Cancer olivacea</name>
    <dbReference type="NCBI Taxonomy" id="85551"/>
    <lineage>
        <taxon>Eukaryota</taxon>
        <taxon>Metazoa</taxon>
        <taxon>Ecdysozoa</taxon>
        <taxon>Arthropoda</taxon>
        <taxon>Crustacea</taxon>
        <taxon>Multicrustacea</taxon>
        <taxon>Malacostraca</taxon>
        <taxon>Eumalacostraca</taxon>
        <taxon>Eucarida</taxon>
        <taxon>Decapoda</taxon>
        <taxon>Pleocyemata</taxon>
        <taxon>Brachyura</taxon>
        <taxon>Eubrachyura</taxon>
        <taxon>Portunoidea</taxon>
        <taxon>Portunidae</taxon>
        <taxon>Portuninae</taxon>
        <taxon>Scylla</taxon>
    </lineage>
</organism>
<dbReference type="GO" id="GO:0030003">
    <property type="term" value="P:intracellular monoatomic cation homeostasis"/>
    <property type="evidence" value="ECO:0007669"/>
    <property type="project" value="TreeGrafter"/>
</dbReference>
<dbReference type="PROSITE" id="PS51758">
    <property type="entry name" value="LETM1_RBD"/>
    <property type="match status" value="1"/>
</dbReference>
<comment type="subcellular location">
    <subcellularLocation>
        <location evidence="1">Mitochondrion inner membrane</location>
        <topology evidence="1">Single-pass membrane protein</topology>
    </subcellularLocation>
</comment>
<evidence type="ECO:0000256" key="1">
    <source>
        <dbReference type="ARBA" id="ARBA00004434"/>
    </source>
</evidence>
<evidence type="ECO:0000256" key="8">
    <source>
        <dbReference type="SAM" id="MobiDB-lite"/>
    </source>
</evidence>
<dbReference type="GO" id="GO:0005743">
    <property type="term" value="C:mitochondrial inner membrane"/>
    <property type="evidence" value="ECO:0007669"/>
    <property type="project" value="UniProtKB-SubCell"/>
</dbReference>